<keyword evidence="2" id="KW-1185">Reference proteome</keyword>
<organism evidence="1 2">
    <name type="scientific">Diploptera punctata</name>
    <name type="common">Pacific beetle cockroach</name>
    <dbReference type="NCBI Taxonomy" id="6984"/>
    <lineage>
        <taxon>Eukaryota</taxon>
        <taxon>Metazoa</taxon>
        <taxon>Ecdysozoa</taxon>
        <taxon>Arthropoda</taxon>
        <taxon>Hexapoda</taxon>
        <taxon>Insecta</taxon>
        <taxon>Pterygota</taxon>
        <taxon>Neoptera</taxon>
        <taxon>Polyneoptera</taxon>
        <taxon>Dictyoptera</taxon>
        <taxon>Blattodea</taxon>
        <taxon>Blaberoidea</taxon>
        <taxon>Blaberidae</taxon>
        <taxon>Diplopterinae</taxon>
        <taxon>Diploptera</taxon>
    </lineage>
</organism>
<name>A0AAD8ERD0_DIPPU</name>
<feature type="non-terminal residue" evidence="1">
    <location>
        <position position="1"/>
    </location>
</feature>
<dbReference type="EMBL" id="JASPKZ010000465">
    <property type="protein sequence ID" value="KAJ9599893.1"/>
    <property type="molecule type" value="Genomic_DNA"/>
</dbReference>
<dbReference type="Proteomes" id="UP001233999">
    <property type="component" value="Unassembled WGS sequence"/>
</dbReference>
<reference evidence="1" key="2">
    <citation type="submission" date="2023-05" db="EMBL/GenBank/DDBJ databases">
        <authorList>
            <person name="Fouks B."/>
        </authorList>
    </citation>
    <scope>NUCLEOTIDE SEQUENCE</scope>
    <source>
        <strain evidence="1">Stay&amp;Tobe</strain>
        <tissue evidence="1">Testes</tissue>
    </source>
</reference>
<proteinExistence type="predicted"/>
<evidence type="ECO:0000313" key="1">
    <source>
        <dbReference type="EMBL" id="KAJ9599893.1"/>
    </source>
</evidence>
<protein>
    <submittedName>
        <fullName evidence="1">Uncharacterized protein</fullName>
    </submittedName>
</protein>
<accession>A0AAD8ERD0</accession>
<reference evidence="1" key="1">
    <citation type="journal article" date="2023" name="IScience">
        <title>Live-bearing cockroach genome reveals convergent evolutionary mechanisms linked to viviparity in insects and beyond.</title>
        <authorList>
            <person name="Fouks B."/>
            <person name="Harrison M.C."/>
            <person name="Mikhailova A.A."/>
            <person name="Marchal E."/>
            <person name="English S."/>
            <person name="Carruthers M."/>
            <person name="Jennings E.C."/>
            <person name="Chiamaka E.L."/>
            <person name="Frigard R.A."/>
            <person name="Pippel M."/>
            <person name="Attardo G.M."/>
            <person name="Benoit J.B."/>
            <person name="Bornberg-Bauer E."/>
            <person name="Tobe S.S."/>
        </authorList>
    </citation>
    <scope>NUCLEOTIDE SEQUENCE</scope>
    <source>
        <strain evidence="1">Stay&amp;Tobe</strain>
    </source>
</reference>
<gene>
    <name evidence="1" type="ORF">L9F63_009840</name>
</gene>
<sequence length="76" mass="8537">CVDACLSADFNKPGHCPEHFNQPCPCSTQLALMPVRVIQNAREQTNAAHTAVVSLANVRRDSTYFQDCQLYQPTWQ</sequence>
<evidence type="ECO:0000313" key="2">
    <source>
        <dbReference type="Proteomes" id="UP001233999"/>
    </source>
</evidence>
<comment type="caution">
    <text evidence="1">The sequence shown here is derived from an EMBL/GenBank/DDBJ whole genome shotgun (WGS) entry which is preliminary data.</text>
</comment>
<dbReference type="AlphaFoldDB" id="A0AAD8ERD0"/>